<protein>
    <submittedName>
        <fullName evidence="1">Uncharacterized protein</fullName>
    </submittedName>
</protein>
<name>A0ABQ6MAK6_9STRA</name>
<reference evidence="1 2" key="1">
    <citation type="journal article" date="2023" name="Commun. Biol.">
        <title>Genome analysis of Parmales, the sister group of diatoms, reveals the evolutionary specialization of diatoms from phago-mixotrophs to photoautotrophs.</title>
        <authorList>
            <person name="Ban H."/>
            <person name="Sato S."/>
            <person name="Yoshikawa S."/>
            <person name="Yamada K."/>
            <person name="Nakamura Y."/>
            <person name="Ichinomiya M."/>
            <person name="Sato N."/>
            <person name="Blanc-Mathieu R."/>
            <person name="Endo H."/>
            <person name="Kuwata A."/>
            <person name="Ogata H."/>
        </authorList>
    </citation>
    <scope>NUCLEOTIDE SEQUENCE [LARGE SCALE GENOMIC DNA]</scope>
</reference>
<comment type="caution">
    <text evidence="1">The sequence shown here is derived from an EMBL/GenBank/DDBJ whole genome shotgun (WGS) entry which is preliminary data.</text>
</comment>
<sequence length="305" mass="31751">MPALPPRLVSNFYLSLSPSCSPPPLLPSLLRLVPPGRLLAAYTDEVYQRSSLHLCSTCPDELAAIVAALVRALAQSPAAELPPPDPGGSAHPRLSLIDNISLMSTESPDPPALAALRAAHQGILELTKGLPKHQFSPLAYGHAHPAGYRELRDVRRESGFFSSPAAAPSAAPGAPPPPALCTLGVPDTFITNYNIRLSFPPPLSPPLLRAPLSRAARASAPGVEALTLPYGPGRLEVACNLVHPPPPEPPTPTAPLLAAVRGALEGGGGEVEVHAYAVGVTQEQVLAHDFGRSNPEGYTALHGGE</sequence>
<gene>
    <name evidence="1" type="ORF">TeGR_g11639</name>
</gene>
<proteinExistence type="predicted"/>
<organism evidence="1 2">
    <name type="scientific">Tetraparma gracilis</name>
    <dbReference type="NCBI Taxonomy" id="2962635"/>
    <lineage>
        <taxon>Eukaryota</taxon>
        <taxon>Sar</taxon>
        <taxon>Stramenopiles</taxon>
        <taxon>Ochrophyta</taxon>
        <taxon>Bolidophyceae</taxon>
        <taxon>Parmales</taxon>
        <taxon>Triparmaceae</taxon>
        <taxon>Tetraparma</taxon>
    </lineage>
</organism>
<dbReference type="InterPro" id="IPR037064">
    <property type="entry name" value="Formiminotransferase_N_sf"/>
</dbReference>
<dbReference type="Proteomes" id="UP001165060">
    <property type="component" value="Unassembled WGS sequence"/>
</dbReference>
<dbReference type="Gene3D" id="3.30.990.10">
    <property type="entry name" value="Formiminotransferase, N-terminal subdomain"/>
    <property type="match status" value="1"/>
</dbReference>
<keyword evidence="2" id="KW-1185">Reference proteome</keyword>
<accession>A0ABQ6MAK6</accession>
<evidence type="ECO:0000313" key="2">
    <source>
        <dbReference type="Proteomes" id="UP001165060"/>
    </source>
</evidence>
<evidence type="ECO:0000313" key="1">
    <source>
        <dbReference type="EMBL" id="GMI22796.1"/>
    </source>
</evidence>
<dbReference type="EMBL" id="BRYB01000102">
    <property type="protein sequence ID" value="GMI22796.1"/>
    <property type="molecule type" value="Genomic_DNA"/>
</dbReference>